<organism evidence="9 10">
    <name type="scientific">Phialocephala subalpina</name>
    <dbReference type="NCBI Taxonomy" id="576137"/>
    <lineage>
        <taxon>Eukaryota</taxon>
        <taxon>Fungi</taxon>
        <taxon>Dikarya</taxon>
        <taxon>Ascomycota</taxon>
        <taxon>Pezizomycotina</taxon>
        <taxon>Leotiomycetes</taxon>
        <taxon>Helotiales</taxon>
        <taxon>Mollisiaceae</taxon>
        <taxon>Phialocephala</taxon>
        <taxon>Phialocephala fortinii species complex</taxon>
    </lineage>
</organism>
<sequence>MSFSAVATYTTDKSADMFGQSGFQDLGSDFFDQFITYSPEDEAYSILPNSTYLENISDSHSGDLSLSSTDNEGKLFSYNPWRGEAWPHSNSAASLPSMPGSQFYSELSGRAAISDSELLSLENINLESPLLPAFTQISLPPSPSPIASAATRRKNRIAESLSKTFKRATANLDTRLLRSPIRKSSSSPKMIRAHSNKSSTDLWGDKLDKLQLSNFDFETQANILPVSPPASAKLPVFKQEELTTPSKGKHNSVSYRNASNQHANTSSLYDTPLATPKLEAPTSRNVSRRIPADLYPITPQAQNAGPTWPQLPNTQRFTSLDTNTMYPDLESPLWYGHANTAPLAQPSPSGFHTSPQRATKSLAMQLQNDLAFSTNDLTLDPLSGLGIQMPISNMTGQSFIMGSPPVMHNNQQGYYATPKYGNQPQQAQPHGHHQRHQSLNQNQMPGNRQQMGHRRHQSQNQNQMPGQSQSPIRKSQRPTSRNSSSSPSLSPTAHLPNFSIRKRKNQNREKKSSASRTPTGAAVIVDFVNYTPSDSRKILTGVAPSGSSKTKARREKEAAEKRRKLSQAAVRAVRAAGGDLECLEGYIVE</sequence>
<feature type="region of interest" description="Disordered" evidence="8">
    <location>
        <begin position="181"/>
        <end position="202"/>
    </location>
</feature>
<keyword evidence="3" id="KW-0749">Sporulation</keyword>
<keyword evidence="5" id="KW-0010">Activator</keyword>
<comment type="similarity">
    <text evidence="1">Belongs to the wetA family.</text>
</comment>
<proteinExistence type="inferred from homology"/>
<dbReference type="EMBL" id="FJOG01000003">
    <property type="protein sequence ID" value="CZR53156.1"/>
    <property type="molecule type" value="Genomic_DNA"/>
</dbReference>
<evidence type="ECO:0000256" key="4">
    <source>
        <dbReference type="ARBA" id="ARBA00023015"/>
    </source>
</evidence>
<feature type="compositionally biased region" description="Polar residues" evidence="8">
    <location>
        <begin position="259"/>
        <end position="269"/>
    </location>
</feature>
<evidence type="ECO:0000256" key="8">
    <source>
        <dbReference type="SAM" id="MobiDB-lite"/>
    </source>
</evidence>
<accession>A0A1L7WK75</accession>
<feature type="region of interest" description="Disordered" evidence="8">
    <location>
        <begin position="410"/>
        <end position="518"/>
    </location>
</feature>
<dbReference type="GO" id="GO:0048315">
    <property type="term" value="P:conidium formation"/>
    <property type="evidence" value="ECO:0007669"/>
    <property type="project" value="UniProtKB-KW"/>
</dbReference>
<evidence type="ECO:0000313" key="9">
    <source>
        <dbReference type="EMBL" id="CZR53156.1"/>
    </source>
</evidence>
<dbReference type="InterPro" id="IPR040112">
    <property type="entry name" value="WetA"/>
</dbReference>
<feature type="compositionally biased region" description="Low complexity" evidence="8">
    <location>
        <begin position="181"/>
        <end position="190"/>
    </location>
</feature>
<feature type="region of interest" description="Disordered" evidence="8">
    <location>
        <begin position="540"/>
        <end position="563"/>
    </location>
</feature>
<dbReference type="AlphaFoldDB" id="A0A1L7WK75"/>
<dbReference type="STRING" id="576137.A0A1L7WK75"/>
<feature type="compositionally biased region" description="Polar residues" evidence="8">
    <location>
        <begin position="438"/>
        <end position="450"/>
    </location>
</feature>
<dbReference type="OrthoDB" id="2575228at2759"/>
<evidence type="ECO:0000256" key="2">
    <source>
        <dbReference type="ARBA" id="ARBA00015342"/>
    </source>
</evidence>
<keyword evidence="4" id="KW-0805">Transcription regulation</keyword>
<feature type="compositionally biased region" description="Low complexity" evidence="8">
    <location>
        <begin position="477"/>
        <end position="492"/>
    </location>
</feature>
<evidence type="ECO:0000256" key="7">
    <source>
        <dbReference type="ARBA" id="ARBA00023321"/>
    </source>
</evidence>
<feature type="region of interest" description="Disordered" evidence="8">
    <location>
        <begin position="259"/>
        <end position="289"/>
    </location>
</feature>
<dbReference type="Proteomes" id="UP000184330">
    <property type="component" value="Unassembled WGS sequence"/>
</dbReference>
<protein>
    <recommendedName>
        <fullName evidence="2">Developmental regulatory protein wetA</fullName>
    </recommendedName>
</protein>
<evidence type="ECO:0000313" key="10">
    <source>
        <dbReference type="Proteomes" id="UP000184330"/>
    </source>
</evidence>
<evidence type="ECO:0000256" key="5">
    <source>
        <dbReference type="ARBA" id="ARBA00023159"/>
    </source>
</evidence>
<reference evidence="9 10" key="1">
    <citation type="submission" date="2016-03" db="EMBL/GenBank/DDBJ databases">
        <authorList>
            <person name="Ploux O."/>
        </authorList>
    </citation>
    <scope>NUCLEOTIDE SEQUENCE [LARGE SCALE GENOMIC DNA]</scope>
    <source>
        <strain evidence="9 10">UAMH 11012</strain>
    </source>
</reference>
<dbReference type="PANTHER" id="PTHR22934">
    <property type="entry name" value="PROTEIN ESC1/WETA-RELATED"/>
    <property type="match status" value="1"/>
</dbReference>
<feature type="compositionally biased region" description="Polar residues" evidence="8">
    <location>
        <begin position="458"/>
        <end position="473"/>
    </location>
</feature>
<dbReference type="GO" id="GO:0030435">
    <property type="term" value="P:sporulation resulting in formation of a cellular spore"/>
    <property type="evidence" value="ECO:0007669"/>
    <property type="project" value="UniProtKB-KW"/>
</dbReference>
<name>A0A1L7WK75_9HELO</name>
<gene>
    <name evidence="9" type="ORF">PAC_03034</name>
</gene>
<evidence type="ECO:0000256" key="1">
    <source>
        <dbReference type="ARBA" id="ARBA00008881"/>
    </source>
</evidence>
<evidence type="ECO:0000256" key="6">
    <source>
        <dbReference type="ARBA" id="ARBA00023163"/>
    </source>
</evidence>
<keyword evidence="7" id="KW-0183">Conidiation</keyword>
<dbReference type="PANTHER" id="PTHR22934:SF25">
    <property type="entry name" value="DEVELOPMENTAL REGULATORY PROTEIN WETA"/>
    <property type="match status" value="1"/>
</dbReference>
<keyword evidence="6" id="KW-0804">Transcription</keyword>
<keyword evidence="10" id="KW-1185">Reference proteome</keyword>
<evidence type="ECO:0000256" key="3">
    <source>
        <dbReference type="ARBA" id="ARBA00022969"/>
    </source>
</evidence>